<name>W3XC60_PESFW</name>
<gene>
    <name evidence="8" type="ORF">PFICI_04612</name>
</gene>
<dbReference type="SUPFAM" id="SSF51905">
    <property type="entry name" value="FAD/NAD(P)-binding domain"/>
    <property type="match status" value="1"/>
</dbReference>
<dbReference type="InterPro" id="IPR036188">
    <property type="entry name" value="FAD/NAD-bd_sf"/>
</dbReference>
<dbReference type="PRINTS" id="PR00420">
    <property type="entry name" value="RNGMNOXGNASE"/>
</dbReference>
<evidence type="ECO:0000256" key="6">
    <source>
        <dbReference type="ARBA" id="ARBA00023033"/>
    </source>
</evidence>
<dbReference type="Pfam" id="PF01494">
    <property type="entry name" value="FAD_binding_3"/>
    <property type="match status" value="1"/>
</dbReference>
<dbReference type="InterPro" id="IPR050493">
    <property type="entry name" value="FAD-dep_Monooxygenase_BioMet"/>
</dbReference>
<keyword evidence="6" id="KW-0503">Monooxygenase</keyword>
<dbReference type="PANTHER" id="PTHR13789:SF147">
    <property type="entry name" value="PUTATIVE (AFU_ORTHOLOGUE AFUA_2G01950)-RELATED"/>
    <property type="match status" value="1"/>
</dbReference>
<dbReference type="Gene3D" id="3.50.50.60">
    <property type="entry name" value="FAD/NAD(P)-binding domain"/>
    <property type="match status" value="1"/>
</dbReference>
<evidence type="ECO:0000256" key="5">
    <source>
        <dbReference type="ARBA" id="ARBA00023002"/>
    </source>
</evidence>
<dbReference type="SUPFAM" id="SSF54373">
    <property type="entry name" value="FAD-linked reductases, C-terminal domain"/>
    <property type="match status" value="1"/>
</dbReference>
<dbReference type="InParanoid" id="W3XC60"/>
<organism evidence="8 9">
    <name type="scientific">Pestalotiopsis fici (strain W106-1 / CGMCC3.15140)</name>
    <dbReference type="NCBI Taxonomy" id="1229662"/>
    <lineage>
        <taxon>Eukaryota</taxon>
        <taxon>Fungi</taxon>
        <taxon>Dikarya</taxon>
        <taxon>Ascomycota</taxon>
        <taxon>Pezizomycotina</taxon>
        <taxon>Sordariomycetes</taxon>
        <taxon>Xylariomycetidae</taxon>
        <taxon>Amphisphaeriales</taxon>
        <taxon>Sporocadaceae</taxon>
        <taxon>Pestalotiopsis</taxon>
    </lineage>
</organism>
<dbReference type="FunFam" id="3.50.50.60:FF:000115">
    <property type="entry name" value="Salicylate hydroxylase, putative"/>
    <property type="match status" value="1"/>
</dbReference>
<evidence type="ECO:0000259" key="7">
    <source>
        <dbReference type="Pfam" id="PF01494"/>
    </source>
</evidence>
<dbReference type="AlphaFoldDB" id="W3XC60"/>
<proteinExistence type="inferred from homology"/>
<dbReference type="OrthoDB" id="1878542at2759"/>
<comment type="similarity">
    <text evidence="2">Belongs to the paxM FAD-dependent monooxygenase family.</text>
</comment>
<dbReference type="Proteomes" id="UP000030651">
    <property type="component" value="Unassembled WGS sequence"/>
</dbReference>
<dbReference type="InterPro" id="IPR002938">
    <property type="entry name" value="FAD-bd"/>
</dbReference>
<keyword evidence="5" id="KW-0560">Oxidoreductase</keyword>
<keyword evidence="3" id="KW-0285">Flavoprotein</keyword>
<dbReference type="KEGG" id="pfy:PFICI_04612"/>
<protein>
    <recommendedName>
        <fullName evidence="7">FAD-binding domain-containing protein</fullName>
    </recommendedName>
</protein>
<dbReference type="PANTHER" id="PTHR13789">
    <property type="entry name" value="MONOOXYGENASE"/>
    <property type="match status" value="1"/>
</dbReference>
<dbReference type="GO" id="GO:0071949">
    <property type="term" value="F:FAD binding"/>
    <property type="evidence" value="ECO:0007669"/>
    <property type="project" value="InterPro"/>
</dbReference>
<evidence type="ECO:0000256" key="1">
    <source>
        <dbReference type="ARBA" id="ARBA00005179"/>
    </source>
</evidence>
<dbReference type="RefSeq" id="XP_007831384.1">
    <property type="nucleotide sequence ID" value="XM_007833193.1"/>
</dbReference>
<evidence type="ECO:0000256" key="2">
    <source>
        <dbReference type="ARBA" id="ARBA00007992"/>
    </source>
</evidence>
<dbReference type="OMA" id="NQVTRWI"/>
<dbReference type="EMBL" id="KI912111">
    <property type="protein sequence ID" value="ETS82736.1"/>
    <property type="molecule type" value="Genomic_DNA"/>
</dbReference>
<keyword evidence="4" id="KW-0274">FAD</keyword>
<dbReference type="GO" id="GO:0004497">
    <property type="term" value="F:monooxygenase activity"/>
    <property type="evidence" value="ECO:0007669"/>
    <property type="project" value="UniProtKB-KW"/>
</dbReference>
<dbReference type="eggNOG" id="KOG2614">
    <property type="taxonomic scope" value="Eukaryota"/>
</dbReference>
<reference evidence="9" key="1">
    <citation type="journal article" date="2015" name="BMC Genomics">
        <title>Genomic and transcriptomic analysis of the endophytic fungus Pestalotiopsis fici reveals its lifestyle and high potential for synthesis of natural products.</title>
        <authorList>
            <person name="Wang X."/>
            <person name="Zhang X."/>
            <person name="Liu L."/>
            <person name="Xiang M."/>
            <person name="Wang W."/>
            <person name="Sun X."/>
            <person name="Che Y."/>
            <person name="Guo L."/>
            <person name="Liu G."/>
            <person name="Guo L."/>
            <person name="Wang C."/>
            <person name="Yin W.B."/>
            <person name="Stadler M."/>
            <person name="Zhang X."/>
            <person name="Liu X."/>
        </authorList>
    </citation>
    <scope>NUCLEOTIDE SEQUENCE [LARGE SCALE GENOMIC DNA]</scope>
    <source>
        <strain evidence="9">W106-1 / CGMCC3.15140</strain>
    </source>
</reference>
<evidence type="ECO:0000256" key="4">
    <source>
        <dbReference type="ARBA" id="ARBA00022827"/>
    </source>
</evidence>
<feature type="domain" description="FAD-binding" evidence="7">
    <location>
        <begin position="7"/>
        <end position="379"/>
    </location>
</feature>
<evidence type="ECO:0000256" key="3">
    <source>
        <dbReference type="ARBA" id="ARBA00022630"/>
    </source>
</evidence>
<dbReference type="STRING" id="1229662.W3XC60"/>
<accession>W3XC60</accession>
<evidence type="ECO:0000313" key="9">
    <source>
        <dbReference type="Proteomes" id="UP000030651"/>
    </source>
</evidence>
<evidence type="ECO:0000313" key="8">
    <source>
        <dbReference type="EMBL" id="ETS82736.1"/>
    </source>
</evidence>
<comment type="pathway">
    <text evidence="1">Secondary metabolite biosynthesis.</text>
</comment>
<keyword evidence="9" id="KW-1185">Reference proteome</keyword>
<dbReference type="GeneID" id="19269625"/>
<dbReference type="HOGENOM" id="CLU_009665_19_3_1"/>
<sequence length="448" mass="49282">MADPKDLKVDVIGAGMGGLTAALALAKKGFKNITVYENASTLGFVGAGIQLAPNMLRILDRLGCFKGTRIEKEATNILATSIVRGSDNQELTHVEMPDIEEKYGYPHMTGHRESLAGGLYEACQKESAIKFVFGVQLQDVLAFGSKPRFTVKPRDGEAYEVETDVLIGADGIKSNTRTAMLRELKIDTDVEDTGQAAYRIMLTREQCQPYPELIKLLDSNCAMRWIGEKRHIVAYPIANHNIYNLSTAQPDSNFAATTNATYTTKGDKSQMLKVYEDFCPLVQTMLNLVPEGEVCEWRLRSQKPLEQWSHGSACLVGDACHPTLPHLAQGAALAMEDAAVLAETLALAPLQKDGSGEAVTRALRVYELLRKDRAYTLVNLAALNGKAMHLGEGSAREERDRMFAAAREKGKPVPDKWASPDVQQMIYSHDCMTNAQEKFDELYASTTS</sequence>